<gene>
    <name evidence="2" type="ORF">F8153_11735</name>
</gene>
<reference evidence="2 3" key="1">
    <citation type="submission" date="2019-10" db="EMBL/GenBank/DDBJ databases">
        <title>Alkaliphilus serpentinus sp. nov. and Alkaliphilus pronyensis sp. nov., two novel anaerobic alkaliphilic species isolated from the serpentinized-hosted hydrothermal field of the Prony Bay (New Caledonia).</title>
        <authorList>
            <person name="Postec A."/>
        </authorList>
    </citation>
    <scope>NUCLEOTIDE SEQUENCE [LARGE SCALE GENOMIC DNA]</scope>
    <source>
        <strain evidence="2 3">LacT</strain>
    </source>
</reference>
<dbReference type="OrthoDB" id="1954250at2"/>
<dbReference type="Gene3D" id="3.40.630.30">
    <property type="match status" value="1"/>
</dbReference>
<dbReference type="Proteomes" id="UP000465601">
    <property type="component" value="Unassembled WGS sequence"/>
</dbReference>
<comment type="caution">
    <text evidence="2">The sequence shown here is derived from an EMBL/GenBank/DDBJ whole genome shotgun (WGS) entry which is preliminary data.</text>
</comment>
<feature type="coiled-coil region" evidence="1">
    <location>
        <begin position="5"/>
        <end position="32"/>
    </location>
</feature>
<dbReference type="AlphaFoldDB" id="A0A833HMQ4"/>
<sequence length="353" mass="41835">MIISIEVSDHELKELEKRARNKEVTLDEYLHIKIFEEDMAREDIKSWVIKELNEIVKKLKTDEILEDREARRKKRLIIYSYSKYTSPLSSRTKEAIIKYQEKGFFHEDLFFLIADKREIVGFIGINKQEEELPFGRYLYIYALKLLKDYHNRENLEYIGGFIEAVAKQEEYYSIDITPQNSDFSMEDLRSMGFSKHTTSCFIELKENPFLKNSQNMEDLFLEKIVIDEENLLKLGKIPIGRNLPFKLMLNAWFTSKDSQVYKANITINGEIIDVLFIKEENKEGAIKLLVLLDPIYAFDDLMVKEVIQQILNKLVSHKKKVLIKLPIPLETLKYFKEQVAEFEVVYWFRKLVT</sequence>
<dbReference type="EMBL" id="WBZB01000040">
    <property type="protein sequence ID" value="KAB3527646.1"/>
    <property type="molecule type" value="Genomic_DNA"/>
</dbReference>
<accession>A0A833HMQ4</accession>
<evidence type="ECO:0000313" key="3">
    <source>
        <dbReference type="Proteomes" id="UP000465601"/>
    </source>
</evidence>
<keyword evidence="1" id="KW-0175">Coiled coil</keyword>
<dbReference type="RefSeq" id="WP_151866541.1">
    <property type="nucleotide sequence ID" value="NZ_WBZB01000040.1"/>
</dbReference>
<evidence type="ECO:0000313" key="2">
    <source>
        <dbReference type="EMBL" id="KAB3527646.1"/>
    </source>
</evidence>
<keyword evidence="3" id="KW-1185">Reference proteome</keyword>
<proteinExistence type="predicted"/>
<organism evidence="2 3">
    <name type="scientific">Alkaliphilus serpentinus</name>
    <dbReference type="NCBI Taxonomy" id="1482731"/>
    <lineage>
        <taxon>Bacteria</taxon>
        <taxon>Bacillati</taxon>
        <taxon>Bacillota</taxon>
        <taxon>Clostridia</taxon>
        <taxon>Peptostreptococcales</taxon>
        <taxon>Natronincolaceae</taxon>
        <taxon>Alkaliphilus</taxon>
    </lineage>
</organism>
<name>A0A833HMQ4_9FIRM</name>
<protein>
    <submittedName>
        <fullName evidence="2">Uncharacterized protein</fullName>
    </submittedName>
</protein>
<evidence type="ECO:0000256" key="1">
    <source>
        <dbReference type="SAM" id="Coils"/>
    </source>
</evidence>